<evidence type="ECO:0000256" key="8">
    <source>
        <dbReference type="ARBA" id="ARBA00023242"/>
    </source>
</evidence>
<evidence type="ECO:0000256" key="6">
    <source>
        <dbReference type="ARBA" id="ARBA00022833"/>
    </source>
</evidence>
<name>A0A4S2MWP9_9PEZI</name>
<keyword evidence="8" id="KW-0539">Nucleus</keyword>
<sequence>MQQLPRSRSDSERGARRPARPKKRHDCSYPGCDKTFNQKTHLDIHVRAHTGDKPFQCDKCDQRFTQAGNLKTHQRRHTGEKPYSCEICGKSFAQRGNVRAHQAVHDGTKPFTCRLDQCNKKFTQLGNLKSHQNKFHAATIQALKRKW</sequence>
<feature type="domain" description="C2H2-type" evidence="11">
    <location>
        <begin position="83"/>
        <end position="110"/>
    </location>
</feature>
<evidence type="ECO:0000256" key="2">
    <source>
        <dbReference type="ARBA" id="ARBA00006991"/>
    </source>
</evidence>
<dbReference type="FunFam" id="3.30.160.60:FF:001954">
    <property type="entry name" value="Zinc finger protein 787"/>
    <property type="match status" value="1"/>
</dbReference>
<dbReference type="Gene3D" id="3.30.160.60">
    <property type="entry name" value="Classic Zinc Finger"/>
    <property type="match status" value="4"/>
</dbReference>
<keyword evidence="5 9" id="KW-0863">Zinc-finger</keyword>
<accession>A0A4S2MWP9</accession>
<feature type="compositionally biased region" description="Basic residues" evidence="10">
    <location>
        <begin position="16"/>
        <end position="25"/>
    </location>
</feature>
<dbReference type="GO" id="GO:0005634">
    <property type="term" value="C:nucleus"/>
    <property type="evidence" value="ECO:0007669"/>
    <property type="project" value="UniProtKB-SubCell"/>
</dbReference>
<dbReference type="GO" id="GO:0000981">
    <property type="term" value="F:DNA-binding transcription factor activity, RNA polymerase II-specific"/>
    <property type="evidence" value="ECO:0007669"/>
    <property type="project" value="TreeGrafter"/>
</dbReference>
<evidence type="ECO:0000256" key="4">
    <source>
        <dbReference type="ARBA" id="ARBA00022737"/>
    </source>
</evidence>
<feature type="region of interest" description="Disordered" evidence="10">
    <location>
        <begin position="1"/>
        <end position="29"/>
    </location>
</feature>
<organism evidence="12 13">
    <name type="scientific">Ascodesmis nigricans</name>
    <dbReference type="NCBI Taxonomy" id="341454"/>
    <lineage>
        <taxon>Eukaryota</taxon>
        <taxon>Fungi</taxon>
        <taxon>Dikarya</taxon>
        <taxon>Ascomycota</taxon>
        <taxon>Pezizomycotina</taxon>
        <taxon>Pezizomycetes</taxon>
        <taxon>Pezizales</taxon>
        <taxon>Ascodesmidaceae</taxon>
        <taxon>Ascodesmis</taxon>
    </lineage>
</organism>
<dbReference type="PROSITE" id="PS00028">
    <property type="entry name" value="ZINC_FINGER_C2H2_1"/>
    <property type="match status" value="4"/>
</dbReference>
<evidence type="ECO:0000313" key="13">
    <source>
        <dbReference type="Proteomes" id="UP000298138"/>
    </source>
</evidence>
<dbReference type="FunFam" id="3.30.160.60:FF:000125">
    <property type="entry name" value="Putative zinc finger protein 143"/>
    <property type="match status" value="1"/>
</dbReference>
<keyword evidence="7" id="KW-0238">DNA-binding</keyword>
<gene>
    <name evidence="12" type="ORF">EX30DRAFT_306815</name>
</gene>
<dbReference type="STRING" id="341454.A0A4S2MWP9"/>
<feature type="domain" description="C2H2-type" evidence="11">
    <location>
        <begin position="25"/>
        <end position="54"/>
    </location>
</feature>
<dbReference type="GO" id="GO:0008270">
    <property type="term" value="F:zinc ion binding"/>
    <property type="evidence" value="ECO:0007669"/>
    <property type="project" value="UniProtKB-KW"/>
</dbReference>
<evidence type="ECO:0000256" key="1">
    <source>
        <dbReference type="ARBA" id="ARBA00004123"/>
    </source>
</evidence>
<dbReference type="FunFam" id="3.30.160.60:FF:002343">
    <property type="entry name" value="Zinc finger protein 33A"/>
    <property type="match status" value="1"/>
</dbReference>
<dbReference type="AlphaFoldDB" id="A0A4S2MWP9"/>
<evidence type="ECO:0000259" key="11">
    <source>
        <dbReference type="PROSITE" id="PS50157"/>
    </source>
</evidence>
<evidence type="ECO:0000256" key="9">
    <source>
        <dbReference type="PROSITE-ProRule" id="PRU00042"/>
    </source>
</evidence>
<dbReference type="Pfam" id="PF00096">
    <property type="entry name" value="zf-C2H2"/>
    <property type="match status" value="2"/>
</dbReference>
<dbReference type="InterPro" id="IPR036236">
    <property type="entry name" value="Znf_C2H2_sf"/>
</dbReference>
<dbReference type="FunFam" id="3.30.160.60:FF:002157">
    <property type="entry name" value="Transcription factor"/>
    <property type="match status" value="1"/>
</dbReference>
<dbReference type="EMBL" id="ML220121">
    <property type="protein sequence ID" value="TGZ81051.1"/>
    <property type="molecule type" value="Genomic_DNA"/>
</dbReference>
<dbReference type="GO" id="GO:0000978">
    <property type="term" value="F:RNA polymerase II cis-regulatory region sequence-specific DNA binding"/>
    <property type="evidence" value="ECO:0007669"/>
    <property type="project" value="UniProtKB-ARBA"/>
</dbReference>
<evidence type="ECO:0000256" key="7">
    <source>
        <dbReference type="ARBA" id="ARBA00023125"/>
    </source>
</evidence>
<proteinExistence type="inferred from homology"/>
<dbReference type="PANTHER" id="PTHR23235:SF120">
    <property type="entry name" value="KRUPPEL-LIKE FACTOR 15"/>
    <property type="match status" value="1"/>
</dbReference>
<dbReference type="PROSITE" id="PS50157">
    <property type="entry name" value="ZINC_FINGER_C2H2_2"/>
    <property type="match status" value="4"/>
</dbReference>
<dbReference type="SUPFAM" id="SSF57667">
    <property type="entry name" value="beta-beta-alpha zinc fingers"/>
    <property type="match status" value="2"/>
</dbReference>
<feature type="domain" description="C2H2-type" evidence="11">
    <location>
        <begin position="111"/>
        <end position="141"/>
    </location>
</feature>
<dbReference type="Pfam" id="PF13465">
    <property type="entry name" value="zf-H2C2_2"/>
    <property type="match status" value="1"/>
</dbReference>
<dbReference type="Proteomes" id="UP000298138">
    <property type="component" value="Unassembled WGS sequence"/>
</dbReference>
<dbReference type="SMART" id="SM00355">
    <property type="entry name" value="ZnF_C2H2"/>
    <property type="match status" value="4"/>
</dbReference>
<dbReference type="OrthoDB" id="427030at2759"/>
<feature type="non-terminal residue" evidence="12">
    <location>
        <position position="147"/>
    </location>
</feature>
<evidence type="ECO:0000313" key="12">
    <source>
        <dbReference type="EMBL" id="TGZ81051.1"/>
    </source>
</evidence>
<evidence type="ECO:0000256" key="3">
    <source>
        <dbReference type="ARBA" id="ARBA00022723"/>
    </source>
</evidence>
<dbReference type="InterPro" id="IPR013087">
    <property type="entry name" value="Znf_C2H2_type"/>
</dbReference>
<keyword evidence="6" id="KW-0862">Zinc</keyword>
<dbReference type="PANTHER" id="PTHR23235">
    <property type="entry name" value="KRUEPPEL-LIKE TRANSCRIPTION FACTOR"/>
    <property type="match status" value="1"/>
</dbReference>
<keyword evidence="13" id="KW-1185">Reference proteome</keyword>
<feature type="domain" description="C2H2-type" evidence="11">
    <location>
        <begin position="55"/>
        <end position="82"/>
    </location>
</feature>
<evidence type="ECO:0000256" key="5">
    <source>
        <dbReference type="ARBA" id="ARBA00022771"/>
    </source>
</evidence>
<comment type="similarity">
    <text evidence="2">Belongs to the krueppel C2H2-type zinc-finger protein family.</text>
</comment>
<comment type="subcellular location">
    <subcellularLocation>
        <location evidence="1">Nucleus</location>
    </subcellularLocation>
</comment>
<reference evidence="12 13" key="1">
    <citation type="submission" date="2019-04" db="EMBL/GenBank/DDBJ databases">
        <title>Comparative genomics and transcriptomics to analyze fruiting body development in filamentous ascomycetes.</title>
        <authorList>
            <consortium name="DOE Joint Genome Institute"/>
            <person name="Lutkenhaus R."/>
            <person name="Traeger S."/>
            <person name="Breuer J."/>
            <person name="Kuo A."/>
            <person name="Lipzen A."/>
            <person name="Pangilinan J."/>
            <person name="Dilworth D."/>
            <person name="Sandor L."/>
            <person name="Poggeler S."/>
            <person name="Barry K."/>
            <person name="Grigoriev I.V."/>
            <person name="Nowrousian M."/>
        </authorList>
    </citation>
    <scope>NUCLEOTIDE SEQUENCE [LARGE SCALE GENOMIC DNA]</scope>
    <source>
        <strain evidence="12 13">CBS 389.68</strain>
    </source>
</reference>
<dbReference type="InParanoid" id="A0A4S2MWP9"/>
<keyword evidence="4" id="KW-0677">Repeat</keyword>
<keyword evidence="3" id="KW-0479">Metal-binding</keyword>
<protein>
    <recommendedName>
        <fullName evidence="11">C2H2-type domain-containing protein</fullName>
    </recommendedName>
</protein>
<evidence type="ECO:0000256" key="10">
    <source>
        <dbReference type="SAM" id="MobiDB-lite"/>
    </source>
</evidence>